<dbReference type="PANTHER" id="PTHR40590">
    <property type="entry name" value="CYTOPLASMIC PROTEIN-RELATED"/>
    <property type="match status" value="1"/>
</dbReference>
<organism evidence="2 3">
    <name type="scientific">Tabrizicola piscis</name>
    <dbReference type="NCBI Taxonomy" id="2494374"/>
    <lineage>
        <taxon>Bacteria</taxon>
        <taxon>Pseudomonadati</taxon>
        <taxon>Pseudomonadota</taxon>
        <taxon>Alphaproteobacteria</taxon>
        <taxon>Rhodobacterales</taxon>
        <taxon>Paracoccaceae</taxon>
        <taxon>Tabrizicola</taxon>
    </lineage>
</organism>
<evidence type="ECO:0000313" key="3">
    <source>
        <dbReference type="Proteomes" id="UP000282002"/>
    </source>
</evidence>
<dbReference type="Pfam" id="PF01963">
    <property type="entry name" value="TraB_PrgY_gumN"/>
    <property type="match status" value="1"/>
</dbReference>
<evidence type="ECO:0000313" key="2">
    <source>
        <dbReference type="EMBL" id="AZL59733.1"/>
    </source>
</evidence>
<reference evidence="2 3" key="1">
    <citation type="submission" date="2018-12" db="EMBL/GenBank/DDBJ databases">
        <title>Complete genome sequencing of Tabrizicola sp. K13M18.</title>
        <authorList>
            <person name="Bae J.-W."/>
        </authorList>
    </citation>
    <scope>NUCLEOTIDE SEQUENCE [LARGE SCALE GENOMIC DNA]</scope>
    <source>
        <strain evidence="2 3">K13M18</strain>
    </source>
</reference>
<keyword evidence="3" id="KW-1185">Reference proteome</keyword>
<dbReference type="RefSeq" id="WP_125325928.1">
    <property type="nucleotide sequence ID" value="NZ_CP034328.1"/>
</dbReference>
<name>A0A3S8U835_9RHOB</name>
<feature type="chain" id="PRO_5019482358" evidence="1">
    <location>
        <begin position="25"/>
        <end position="333"/>
    </location>
</feature>
<dbReference type="KEGG" id="taw:EI545_13345"/>
<evidence type="ECO:0000256" key="1">
    <source>
        <dbReference type="SAM" id="SignalP"/>
    </source>
</evidence>
<accession>A0A3S8U835</accession>
<dbReference type="PANTHER" id="PTHR40590:SF1">
    <property type="entry name" value="CYTOPLASMIC PROTEIN"/>
    <property type="match status" value="1"/>
</dbReference>
<proteinExistence type="predicted"/>
<feature type="signal peptide" evidence="1">
    <location>
        <begin position="1"/>
        <end position="24"/>
    </location>
</feature>
<gene>
    <name evidence="2" type="ORF">EI545_13345</name>
</gene>
<keyword evidence="1" id="KW-0732">Signal</keyword>
<dbReference type="AlphaFoldDB" id="A0A3S8U835"/>
<sequence length="333" mass="36161">MPSLRLSLISLATALGLLSAPVAAECAGRNLFADMPAERLAEITAAANAVPYPTGNYWRATRGDDVITLIGTYHFDDPRHLPTLETITPEIAAATTVLVEAGPDEQTQLLDLIARDPSKVMIVDGPTLIEQLPADLWAGLSKALALRGVPGFMAAKIQPWYAVVMLAVPPCAMEQMADPKGLDGMVIDAAKAAGVPVRGLEPFDTVFTIFDSMTRDELVAMLQSTLAIEDRAEDYSATLADSYFAGESRMIWEFLRFVTYDMPNYTREQVDAEYARMEDLLMNTRNRTWIPVLTEAAAKGPVFAAFGALHLSGEAGVLNLLQQEGFTLEPLPL</sequence>
<dbReference type="InterPro" id="IPR002816">
    <property type="entry name" value="TraB/PrgY/GumN_fam"/>
</dbReference>
<dbReference type="EMBL" id="CP034328">
    <property type="protein sequence ID" value="AZL59733.1"/>
    <property type="molecule type" value="Genomic_DNA"/>
</dbReference>
<protein>
    <submittedName>
        <fullName evidence="2">TraB/GumN family protein</fullName>
    </submittedName>
</protein>
<dbReference type="InterPro" id="IPR047111">
    <property type="entry name" value="YbaP-like"/>
</dbReference>
<dbReference type="OrthoDB" id="9806326at2"/>
<dbReference type="CDD" id="cd14789">
    <property type="entry name" value="Tiki"/>
    <property type="match status" value="1"/>
</dbReference>
<dbReference type="Proteomes" id="UP000282002">
    <property type="component" value="Chromosome"/>
</dbReference>